<dbReference type="InterPro" id="IPR019734">
    <property type="entry name" value="TPR_rpt"/>
</dbReference>
<dbReference type="OMA" id="NNRYARA"/>
<keyword evidence="2 3" id="KW-0802">TPR repeat</keyword>
<feature type="repeat" description="TPR" evidence="3">
    <location>
        <begin position="595"/>
        <end position="628"/>
    </location>
</feature>
<evidence type="ECO:0000313" key="6">
    <source>
        <dbReference type="Proteomes" id="UP000029445"/>
    </source>
</evidence>
<dbReference type="PROSITE" id="PS50005">
    <property type="entry name" value="TPR"/>
    <property type="match status" value="2"/>
</dbReference>
<evidence type="ECO:0000256" key="4">
    <source>
        <dbReference type="SAM" id="MobiDB-lite"/>
    </source>
</evidence>
<evidence type="ECO:0000256" key="1">
    <source>
        <dbReference type="ARBA" id="ARBA00022737"/>
    </source>
</evidence>
<proteinExistence type="predicted"/>
<dbReference type="InterPro" id="IPR011990">
    <property type="entry name" value="TPR-like_helical_dom_sf"/>
</dbReference>
<dbReference type="OrthoDB" id="1936594at2759"/>
<dbReference type="SMART" id="SM00028">
    <property type="entry name" value="TPR"/>
    <property type="match status" value="3"/>
</dbReference>
<dbReference type="PANTHER" id="PTHR16193">
    <property type="entry name" value="TETRATRICOPEPTIDE REPEAT PROTEIN 27"/>
    <property type="match status" value="1"/>
</dbReference>
<keyword evidence="1" id="KW-0677">Repeat</keyword>
<dbReference type="Proteomes" id="UP000029445">
    <property type="component" value="Chromosome 8"/>
</dbReference>
<dbReference type="Gene3D" id="1.25.40.10">
    <property type="entry name" value="Tetratricopeptide repeat domain"/>
    <property type="match status" value="1"/>
</dbReference>
<dbReference type="GeneID" id="88179037"/>
<reference evidence="5 6" key="1">
    <citation type="journal article" date="2011" name="MBio">
        <title>Genome variation in Cryptococcus gattii, an emerging pathogen of immunocompetent hosts.</title>
        <authorList>
            <person name="D'Souza C.A."/>
            <person name="Kronstad J.W."/>
            <person name="Taylor G."/>
            <person name="Warren R."/>
            <person name="Yuen M."/>
            <person name="Hu G."/>
            <person name="Jung W.H."/>
            <person name="Sham A."/>
            <person name="Kidd S.E."/>
            <person name="Tangen K."/>
            <person name="Lee N."/>
            <person name="Zeilmaker T."/>
            <person name="Sawkins J."/>
            <person name="McVicker G."/>
            <person name="Shah S."/>
            <person name="Gnerre S."/>
            <person name="Griggs A."/>
            <person name="Zeng Q."/>
            <person name="Bartlett K."/>
            <person name="Li W."/>
            <person name="Wang X."/>
            <person name="Heitman J."/>
            <person name="Stajich J.E."/>
            <person name="Fraser J.A."/>
            <person name="Meyer W."/>
            <person name="Carter D."/>
            <person name="Schein J."/>
            <person name="Krzywinski M."/>
            <person name="Kwon-Chung K.J."/>
            <person name="Varma A."/>
            <person name="Wang J."/>
            <person name="Brunham R."/>
            <person name="Fyfe M."/>
            <person name="Ouellette B.F."/>
            <person name="Siddiqui A."/>
            <person name="Marra M."/>
            <person name="Jones S."/>
            <person name="Holt R."/>
            <person name="Birren B.W."/>
            <person name="Galagan J.E."/>
            <person name="Cuomo C.A."/>
        </authorList>
    </citation>
    <scope>NUCLEOTIDE SEQUENCE [LARGE SCALE GENOMIC DNA]</scope>
    <source>
        <strain evidence="5 6">R265</strain>
    </source>
</reference>
<keyword evidence="6" id="KW-1185">Reference proteome</keyword>
<protein>
    <submittedName>
        <fullName evidence="5">TPR repeat-containing protein</fullName>
    </submittedName>
</protein>
<dbReference type="STRING" id="294750.A0A095D6T9"/>
<dbReference type="InterPro" id="IPR044244">
    <property type="entry name" value="TTC27/Emw1"/>
</dbReference>
<dbReference type="HOGENOM" id="CLU_004905_0_1_1"/>
<dbReference type="PROSITE" id="PS50293">
    <property type="entry name" value="TPR_REGION"/>
    <property type="match status" value="1"/>
</dbReference>
<dbReference type="SUPFAM" id="SSF48452">
    <property type="entry name" value="TPR-like"/>
    <property type="match status" value="1"/>
</dbReference>
<evidence type="ECO:0000256" key="2">
    <source>
        <dbReference type="ARBA" id="ARBA00022803"/>
    </source>
</evidence>
<dbReference type="VEuPathDB" id="FungiDB:CNBG_2704"/>
<organism evidence="5 6">
    <name type="scientific">Cryptococcus deuterogattii (strain R265)</name>
    <name type="common">Cryptococcus gattii VGII (strain R265)</name>
    <dbReference type="NCBI Taxonomy" id="294750"/>
    <lineage>
        <taxon>Eukaryota</taxon>
        <taxon>Fungi</taxon>
        <taxon>Dikarya</taxon>
        <taxon>Basidiomycota</taxon>
        <taxon>Agaricomycotina</taxon>
        <taxon>Tremellomycetes</taxon>
        <taxon>Tremellales</taxon>
        <taxon>Cryptococcaceae</taxon>
        <taxon>Cryptococcus</taxon>
        <taxon>Cryptococcus gattii species complex</taxon>
    </lineage>
</organism>
<evidence type="ECO:0000256" key="3">
    <source>
        <dbReference type="PROSITE-ProRule" id="PRU00339"/>
    </source>
</evidence>
<feature type="repeat" description="TPR" evidence="3">
    <location>
        <begin position="561"/>
        <end position="594"/>
    </location>
</feature>
<reference evidence="5 6" key="2">
    <citation type="journal article" date="2018" name="Proc. Natl. Acad. Sci.">
        <title>RNAi is a critical determinant of centromere evolution in closely related fungi.</title>
        <authorList>
            <person name="Yadav V."/>
            <person name="Sun S."/>
            <person name="Billmyre R.B."/>
            <person name="Thimmappa B.C."/>
            <person name="Shea T."/>
            <person name="Lintner R."/>
            <person name="Bakkeren G."/>
            <person name="Cuomo C.A."/>
            <person name="Heitman J."/>
            <person name="Sanyal K."/>
        </authorList>
    </citation>
    <scope>NUCLEOTIDE SEQUENCE [LARGE SCALE GENOMIC DNA]</scope>
    <source>
        <strain evidence="5 6">R265</strain>
    </source>
</reference>
<dbReference type="Pfam" id="PF13432">
    <property type="entry name" value="TPR_16"/>
    <property type="match status" value="1"/>
</dbReference>
<dbReference type="PANTHER" id="PTHR16193:SF0">
    <property type="entry name" value="TETRATRICOPEPTIDE REPEAT PROTEIN 27"/>
    <property type="match status" value="1"/>
</dbReference>
<dbReference type="AlphaFoldDB" id="A0A095D6T9"/>
<dbReference type="EMBL" id="CP025766">
    <property type="protein sequence ID" value="KGB76866.1"/>
    <property type="molecule type" value="Genomic_DNA"/>
</dbReference>
<gene>
    <name evidence="5" type="ORF">CNBG_2704</name>
</gene>
<sequence length="896" mass="101008">MADPIQWPLLRGGPIPADIQATSPRIKELATSLAEADFKSVLLSSESQAALSSTANLFDGLDVAGPYSESSTSVDPIIRLITAIALLHSFVQINWTGPDLSFTPLDVLDASSSSIEDLNATALPFLTLHGEPAYHLSQHSVFFLLARRLFLSLENDSSVLPTLPLWLLRLHLVHLSLLDEPVSQPETLLDSIKALLDDPAVQADQDLIAQIHLELGLLHYSLGTDKHANQEFLTAAKVSGLEFELTGALGKRTKYQVAAHSQLVLLAESRKRDGEGDKVEKENAAEEKAALPESLLLNDDTLLEETEFTKVSRDTSSTSRLAHLDPSDQPALHPLDQSLLISFCLAQSNNTPSSGLTAQQMMPFLTRVISHPRNWSVHTTALLLRSRLEATRSRTVERSTLQLQALIEQMPTSDSEPKERLRYFHQLPLPSKWEMERELAKRFMSVGVIRSALEIFTRLEMWEDAIMCMQKMDKEEEAIGIVRDLLEGKKVESDLVPTLGRANVSESRKQKLTAAREGKLWCLLGDLCLGTEAAQRDPSSARRTAIEHYEKGWDISEHTSSRAMRSLGSLYMGTQEYEKAIPCFQSALEINPLYARVWFTLGVAFLRLERWKDARDAFRKQVGVDEDDAEGWNNLAAVYLRLEEEGLPEGQIPPPVSYENKLLAFRALRQGLRYAYSNWRMWQNYMIVAIDVGELSEAARAMTRVVEELANRDPEHAIDAEVLDKLVDSVTRDDFSLSKNESTKVVPKTSNEGFGLLPIVERLFDVVILPRISDSPRVWRTHARLLRWKEDWEGAMEDYLRAWRFGPVQDETVERDLGKWKDAVGELEDLVAVLSVLGPKAKVAQEEQGEKRKRGDWKFQARGLVRTFMGRTKESFEGEKDWQRLQDLMEELKRSD</sequence>
<evidence type="ECO:0000313" key="5">
    <source>
        <dbReference type="EMBL" id="KGB76866.1"/>
    </source>
</evidence>
<dbReference type="RefSeq" id="XP_062882718.1">
    <property type="nucleotide sequence ID" value="XM_063026763.1"/>
</dbReference>
<dbReference type="KEGG" id="cdeu:CNBG_2704"/>
<name>A0A095D6T9_CRYD2</name>
<accession>A0A095D6T9</accession>
<feature type="region of interest" description="Disordered" evidence="4">
    <location>
        <begin position="309"/>
        <end position="329"/>
    </location>
</feature>